<keyword evidence="2" id="KW-1185">Reference proteome</keyword>
<dbReference type="AlphaFoldDB" id="A0A858R378"/>
<name>A0A858R378_9PROT</name>
<dbReference type="Proteomes" id="UP000501891">
    <property type="component" value="Chromosome"/>
</dbReference>
<evidence type="ECO:0000313" key="2">
    <source>
        <dbReference type="Proteomes" id="UP000501891"/>
    </source>
</evidence>
<gene>
    <name evidence="1" type="ORF">HHL28_00765</name>
</gene>
<organism evidence="1 2">
    <name type="scientific">Aerophototrophica crusticola</name>
    <dbReference type="NCBI Taxonomy" id="1709002"/>
    <lineage>
        <taxon>Bacteria</taxon>
        <taxon>Pseudomonadati</taxon>
        <taxon>Pseudomonadota</taxon>
        <taxon>Alphaproteobacteria</taxon>
        <taxon>Rhodospirillales</taxon>
        <taxon>Rhodospirillaceae</taxon>
        <taxon>Aerophototrophica</taxon>
    </lineage>
</organism>
<evidence type="ECO:0008006" key="3">
    <source>
        <dbReference type="Google" id="ProtNLM"/>
    </source>
</evidence>
<proteinExistence type="predicted"/>
<protein>
    <recommendedName>
        <fullName evidence="3">PAS domain-containing protein</fullName>
    </recommendedName>
</protein>
<evidence type="ECO:0000313" key="1">
    <source>
        <dbReference type="EMBL" id="QJE71837.1"/>
    </source>
</evidence>
<reference evidence="1" key="1">
    <citation type="submission" date="2020-04" db="EMBL/GenBank/DDBJ databases">
        <title>A desert anoxygenic phototrophic bacterium fixes CO2 using RubisCO under aerobic conditions.</title>
        <authorList>
            <person name="Tang K."/>
        </authorList>
    </citation>
    <scope>NUCLEOTIDE SEQUENCE [LARGE SCALE GENOMIC DNA]</scope>
    <source>
        <strain evidence="1">MIMtkB3</strain>
    </source>
</reference>
<dbReference type="EMBL" id="CP051775">
    <property type="protein sequence ID" value="QJE71837.1"/>
    <property type="molecule type" value="Genomic_DNA"/>
</dbReference>
<sequence length="199" mass="21540">MPGKAVLVFARFAGNFGMWETHGTTPHADCPAMLVGLHGLWAAKARPGRHADADALALDRLPRALADHCALVDLRWGIPQARYTHVGNTLVKLYGAPLAGRHLSAVYSGNVLAEVRGAYARLMEADGPLFTERTFRVFDAKLGYHRLLLPLSGEGRRVSHALLGLVPKGNVRSAIDWRTLEAELALADLVGEERHGTGP</sequence>
<accession>A0A858R378</accession>
<dbReference type="KEGG" id="acru:HHL28_00765"/>